<feature type="region of interest" description="Disordered" evidence="1">
    <location>
        <begin position="1189"/>
        <end position="1216"/>
    </location>
</feature>
<feature type="compositionally biased region" description="Low complexity" evidence="1">
    <location>
        <begin position="1191"/>
        <end position="1213"/>
    </location>
</feature>
<dbReference type="VEuPathDB" id="AmoebaDB:NF0056570"/>
<dbReference type="Pfam" id="PF13475">
    <property type="entry name" value="DUF4116"/>
    <property type="match status" value="6"/>
</dbReference>
<dbReference type="SUPFAM" id="SSF56059">
    <property type="entry name" value="Glutathione synthetase ATP-binding domain-like"/>
    <property type="match status" value="2"/>
</dbReference>
<dbReference type="OrthoDB" id="186626at2759"/>
<feature type="compositionally biased region" description="Low complexity" evidence="1">
    <location>
        <begin position="625"/>
        <end position="647"/>
    </location>
</feature>
<evidence type="ECO:0000256" key="1">
    <source>
        <dbReference type="SAM" id="MobiDB-lite"/>
    </source>
</evidence>
<dbReference type="Proteomes" id="UP000444721">
    <property type="component" value="Unassembled WGS sequence"/>
</dbReference>
<comment type="caution">
    <text evidence="3">The sequence shown here is derived from an EMBL/GenBank/DDBJ whole genome shotgun (WGS) entry which is preliminary data.</text>
</comment>
<evidence type="ECO:0000313" key="4">
    <source>
        <dbReference type="Proteomes" id="UP000444721"/>
    </source>
</evidence>
<feature type="domain" description="DUF4116" evidence="2">
    <location>
        <begin position="152"/>
        <end position="196"/>
    </location>
</feature>
<evidence type="ECO:0000259" key="2">
    <source>
        <dbReference type="Pfam" id="PF13475"/>
    </source>
</evidence>
<dbReference type="EMBL" id="VFQX01000070">
    <property type="protein sequence ID" value="KAF0972205.1"/>
    <property type="molecule type" value="Genomic_DNA"/>
</dbReference>
<keyword evidence="4" id="KW-1185">Reference proteome</keyword>
<dbReference type="InterPro" id="IPR025197">
    <property type="entry name" value="DUF4116"/>
</dbReference>
<feature type="domain" description="DUF4116" evidence="2">
    <location>
        <begin position="327"/>
        <end position="375"/>
    </location>
</feature>
<feature type="compositionally biased region" description="Basic and acidic residues" evidence="1">
    <location>
        <begin position="1023"/>
        <end position="1035"/>
    </location>
</feature>
<feature type="domain" description="DUF4116" evidence="2">
    <location>
        <begin position="101"/>
        <end position="149"/>
    </location>
</feature>
<feature type="compositionally biased region" description="Basic and acidic residues" evidence="1">
    <location>
        <begin position="457"/>
        <end position="469"/>
    </location>
</feature>
<evidence type="ECO:0000313" key="3">
    <source>
        <dbReference type="EMBL" id="KAF0972205.1"/>
    </source>
</evidence>
<dbReference type="Gene3D" id="3.40.50.20">
    <property type="match status" value="2"/>
</dbReference>
<feature type="region of interest" description="Disordered" evidence="1">
    <location>
        <begin position="454"/>
        <end position="482"/>
    </location>
</feature>
<sequence length="1599" mass="184653">MKRTTNHDQKAPNCQDRASLILISFVFNNDHVGYNLRRLELSLKKKFSFQQLGKKKWLENRELKYENFFPVEYMNDKEFVLNHIKKYGYGLKNASTQLQQDREFVLKVVQQKGDELQFASQNILNDKEMQLAAVKQFPDACVFFSSSEFKKDNEFALKMVQQNGLILLYVPNTLENYREIVLAAVKQNGEALNWAHGNLAMDKEIALEAIKQNKKALRFVAEDLLLDYEFMLTALKLIFPEFSHLTTFDYSNKDIMMKLVHENGMLLEFASDELKNDRDIVLNAVNNNGNALEFASDGLKNDIEITFLAVKNAYFALYNVCSEFKSDKQVVLSAVHRHGSSLKFASDDLKNDKEVVMAAVRQNGYALSYASDDMKNDIEVVLQAVMQNIHSIDHANERMNHDKEIILEAIKHGASVKCASQTLLNDKQFLLDAVVLAVLAEFFTSTTTLHNNNIHSHLMDHPEDHEKKHSSQSSTNFSDRNPIDHHHRHHNILILGGRAPVALDYLRMFSEEGHQVHLTETPYYRPMFISNFSTHAKHVHYFSFFPNKDYFKFEDELVEMIKKYSITVLIPTCEEVFHVGRAKNRIEKETECFVFCESIENLKELHNKFEFIEYIEREVNEKFNNNHGDNTNNTTLSQGENLENNNNFEKKKRDRLDETFRATHEKPTQQRQQIRNIQFKAPKTLLLCQKSTQEELNRFWNECSGKIVLKPCYSRFASDTMVKPSKEQALHLLHSQIKECQSSWWVAQEFIEGQILCSFGVATDGILRAHTCYLGGIYTPNGTDVGSSVYFEPLEHEEVDKAIQEWISQLVWHRKYTGQISFDLIVTNSSHGGHSLSREFLRRNDLSSNCFSSSGTITIYPIECNPRATKITFLAVKNAYFALYNVCSEFKSDKQVVLSAVHRHGSSLKFASDDLKNDKEVVMAAVRQNGYALSYASDDMKNDIEVVLQAVMQNIHSIDHANERMNHDKEIILEAIKHGASVKCASQTLLNDKQFLLDAVVLAVLAEFFTSTTTLHNNNIHSHLMDHPEDHEKKHSSQSSTNFSDRNPIDHHHRHHNILILGGRAPVALDYLRMFSEEGHQVHLTETPYYRPMFISNFSTHAKHVHYFSFFPNKDYFKFEDELVEMIKKYSITVLIPTCEEVFHVGRAKNRIEKETECFVFCESIENLKELHNKFEFIEYIEREVNEKFNNNHGDNTNNTTLSQGENLENNNNFEKKKRDRLDETFRATHEKPTQQRQQIRNIQFKAPKTLLLCQKSTQEELNRFWNECSGKIVLKPCYSRFASDTMVKPSKEQALHLLHSQIKECQSSWWVAQEFIEGQILCSFGVATDGILRAHTCYLGGIYTPNGTDVGSSVYFEPLEHEEVDKAIQEWISQLVWHRKYTGQISFDLIVTNSSHGGHSLSREFLRRNDLSSNCFSSSGTITIYPIECNPRATSGAHLFHCDVSHVAGQELRRNFTQCFLPSSTTIITKTNSHHTNDCEEETMNKDLALVSYIPQQQDYLFSRRILKPLPGSRLQIIGGMLMPLWTGCKDVRSCFVWLRDVLCSCGIHRDVLFRANDGFPFLVQFYFILDPMIKKYRYGVGLLNSMTYDIEWNGEEY</sequence>
<feature type="domain" description="DUF4116" evidence="2">
    <location>
        <begin position="252"/>
        <end position="297"/>
    </location>
</feature>
<proteinExistence type="predicted"/>
<feature type="region of interest" description="Disordered" evidence="1">
    <location>
        <begin position="1020"/>
        <end position="1048"/>
    </location>
</feature>
<organism evidence="3 4">
    <name type="scientific">Naegleria fowleri</name>
    <name type="common">Brain eating amoeba</name>
    <dbReference type="NCBI Taxonomy" id="5763"/>
    <lineage>
        <taxon>Eukaryota</taxon>
        <taxon>Discoba</taxon>
        <taxon>Heterolobosea</taxon>
        <taxon>Tetramitia</taxon>
        <taxon>Eutetramitia</taxon>
        <taxon>Vahlkampfiidae</taxon>
        <taxon>Naegleria</taxon>
    </lineage>
</organism>
<dbReference type="VEuPathDB" id="AmoebaDB:NF0056970"/>
<dbReference type="VEuPathDB" id="AmoebaDB:NfTy_062670"/>
<dbReference type="GeneID" id="68116729"/>
<dbReference type="RefSeq" id="XP_044556920.1">
    <property type="nucleotide sequence ID" value="XM_044713480.1"/>
</dbReference>
<accession>A0A6A5BDN3</accession>
<feature type="domain" description="DUF4116" evidence="2">
    <location>
        <begin position="893"/>
        <end position="940"/>
    </location>
</feature>
<protein>
    <recommendedName>
        <fullName evidence="2">DUF4116 domain-containing protein</fullName>
    </recommendedName>
</protein>
<reference evidence="3 4" key="1">
    <citation type="journal article" date="2019" name="Sci. Rep.">
        <title>Nanopore sequencing improves the draft genome of the human pathogenic amoeba Naegleria fowleri.</title>
        <authorList>
            <person name="Liechti N."/>
            <person name="Schurch N."/>
            <person name="Bruggmann R."/>
            <person name="Wittwer M."/>
        </authorList>
    </citation>
    <scope>NUCLEOTIDE SEQUENCE [LARGE SCALE GENOMIC DNA]</scope>
    <source>
        <strain evidence="3 4">ATCC 30894</strain>
    </source>
</reference>
<gene>
    <name evidence="3" type="ORF">FDP41_009513</name>
</gene>
<dbReference type="VEuPathDB" id="AmoebaDB:FDP41_009513"/>
<feature type="region of interest" description="Disordered" evidence="1">
    <location>
        <begin position="623"/>
        <end position="650"/>
    </location>
</feature>
<feature type="domain" description="DUF4116" evidence="2">
    <location>
        <begin position="202"/>
        <end position="236"/>
    </location>
</feature>
<name>A0A6A5BDN3_NAEFO</name>